<evidence type="ECO:0000256" key="4">
    <source>
        <dbReference type="ARBA" id="ARBA00022801"/>
    </source>
</evidence>
<keyword evidence="2" id="KW-0645">Protease</keyword>
<dbReference type="Proteomes" id="UP000612585">
    <property type="component" value="Unassembled WGS sequence"/>
</dbReference>
<dbReference type="RefSeq" id="WP_203990536.1">
    <property type="nucleotide sequence ID" value="NZ_BOPG01000012.1"/>
</dbReference>
<accession>A0A8J4DXR5</accession>
<name>A0A8J4DXR5_9ACTN</name>
<dbReference type="PRINTS" id="PR00446">
    <property type="entry name" value="HYDRGNUPTAKE"/>
</dbReference>
<dbReference type="AlphaFoldDB" id="A0A8J4DXR5"/>
<sequence>MRVLIAGVGNLFLRDDAFGTEVVRRLAAGDLPPHVRAVDYGIRSTHLAYDLLDGWDVLVLVDALPDRGEPGALRTLEVHPEPNNVLPDAHGMDPGSVLAGLGSLGGRLPRTVVVGCQVADVSEGIGLSAPVAGAVDRAVTTVRDLLDALSVDAGTG</sequence>
<dbReference type="InterPro" id="IPR023430">
    <property type="entry name" value="Pept_HybD-like_dom_sf"/>
</dbReference>
<dbReference type="EMBL" id="BOPG01000012">
    <property type="protein sequence ID" value="GIJ54835.1"/>
    <property type="molecule type" value="Genomic_DNA"/>
</dbReference>
<dbReference type="GO" id="GO:0016485">
    <property type="term" value="P:protein processing"/>
    <property type="evidence" value="ECO:0007669"/>
    <property type="project" value="TreeGrafter"/>
</dbReference>
<gene>
    <name evidence="5" type="ORF">Vau01_023510</name>
</gene>
<dbReference type="GO" id="GO:0008047">
    <property type="term" value="F:enzyme activator activity"/>
    <property type="evidence" value="ECO:0007669"/>
    <property type="project" value="InterPro"/>
</dbReference>
<comment type="similarity">
    <text evidence="1">Belongs to the peptidase A31 family.</text>
</comment>
<dbReference type="GO" id="GO:0004190">
    <property type="term" value="F:aspartic-type endopeptidase activity"/>
    <property type="evidence" value="ECO:0007669"/>
    <property type="project" value="UniProtKB-KW"/>
</dbReference>
<proteinExistence type="inferred from homology"/>
<evidence type="ECO:0000313" key="5">
    <source>
        <dbReference type="EMBL" id="GIJ54835.1"/>
    </source>
</evidence>
<dbReference type="CDD" id="cd06068">
    <property type="entry name" value="H2MP_like-1"/>
    <property type="match status" value="1"/>
</dbReference>
<dbReference type="SUPFAM" id="SSF53163">
    <property type="entry name" value="HybD-like"/>
    <property type="match status" value="1"/>
</dbReference>
<dbReference type="Gene3D" id="3.40.50.1450">
    <property type="entry name" value="HybD-like"/>
    <property type="match status" value="1"/>
</dbReference>
<dbReference type="InterPro" id="IPR000671">
    <property type="entry name" value="Peptidase_A31"/>
</dbReference>
<protein>
    <submittedName>
        <fullName evidence="5">Peptidase M52</fullName>
    </submittedName>
</protein>
<evidence type="ECO:0000313" key="6">
    <source>
        <dbReference type="Proteomes" id="UP000612585"/>
    </source>
</evidence>
<keyword evidence="6" id="KW-1185">Reference proteome</keyword>
<dbReference type="PANTHER" id="PTHR30302">
    <property type="entry name" value="HYDROGENASE 1 MATURATION PROTEASE"/>
    <property type="match status" value="1"/>
</dbReference>
<keyword evidence="4" id="KW-0378">Hydrolase</keyword>
<dbReference type="Pfam" id="PF01750">
    <property type="entry name" value="HycI"/>
    <property type="match status" value="1"/>
</dbReference>
<evidence type="ECO:0000256" key="3">
    <source>
        <dbReference type="ARBA" id="ARBA00022750"/>
    </source>
</evidence>
<keyword evidence="3" id="KW-0064">Aspartyl protease</keyword>
<comment type="caution">
    <text evidence="5">The sequence shown here is derived from an EMBL/GenBank/DDBJ whole genome shotgun (WGS) entry which is preliminary data.</text>
</comment>
<reference evidence="5" key="1">
    <citation type="submission" date="2021-01" db="EMBL/GenBank/DDBJ databases">
        <title>Whole genome shotgun sequence of Virgisporangium aurantiacum NBRC 16421.</title>
        <authorList>
            <person name="Komaki H."/>
            <person name="Tamura T."/>
        </authorList>
    </citation>
    <scope>NUCLEOTIDE SEQUENCE</scope>
    <source>
        <strain evidence="5">NBRC 16421</strain>
    </source>
</reference>
<dbReference type="PANTHER" id="PTHR30302:SF1">
    <property type="entry name" value="HYDROGENASE 2 MATURATION PROTEASE"/>
    <property type="match status" value="1"/>
</dbReference>
<evidence type="ECO:0000256" key="1">
    <source>
        <dbReference type="ARBA" id="ARBA00006814"/>
    </source>
</evidence>
<evidence type="ECO:0000256" key="2">
    <source>
        <dbReference type="ARBA" id="ARBA00022670"/>
    </source>
</evidence>
<organism evidence="5 6">
    <name type="scientific">Virgisporangium aurantiacum</name>
    <dbReference type="NCBI Taxonomy" id="175570"/>
    <lineage>
        <taxon>Bacteria</taxon>
        <taxon>Bacillati</taxon>
        <taxon>Actinomycetota</taxon>
        <taxon>Actinomycetes</taxon>
        <taxon>Micromonosporales</taxon>
        <taxon>Micromonosporaceae</taxon>
        <taxon>Virgisporangium</taxon>
    </lineage>
</organism>
<dbReference type="NCBIfam" id="TIGR00072">
    <property type="entry name" value="hydrog_prot"/>
    <property type="match status" value="1"/>
</dbReference>